<protein>
    <submittedName>
        <fullName evidence="2">DNA-protecting protein DprA</fullName>
    </submittedName>
</protein>
<dbReference type="InterPro" id="IPR036388">
    <property type="entry name" value="WH-like_DNA-bd_sf"/>
</dbReference>
<sequence length="55" mass="5544">EQALLAALGFDPVDADTLAARLGSAPGALAGRLLALELAGGVERLPGGMFQRVAR</sequence>
<comment type="caution">
    <text evidence="2">The sequence shown here is derived from an EMBL/GenBank/DDBJ whole genome shotgun (WGS) entry which is preliminary data.</text>
</comment>
<reference evidence="2 3" key="1">
    <citation type="submission" date="2018-04" db="EMBL/GenBank/DDBJ databases">
        <title>Massilia violaceinigra sp. nov., a novel purple-pigmented bacterium isolated from Tianshan glacier, Xinjiang, China.</title>
        <authorList>
            <person name="Wang H."/>
        </authorList>
    </citation>
    <scope>NUCLEOTIDE SEQUENCE [LARGE SCALE GENOMIC DNA]</scope>
    <source>
        <strain evidence="2 3">B448-2</strain>
    </source>
</reference>
<evidence type="ECO:0000313" key="2">
    <source>
        <dbReference type="EMBL" id="PWF49197.1"/>
    </source>
</evidence>
<feature type="domain" description="DprA winged helix" evidence="1">
    <location>
        <begin position="1"/>
        <end position="48"/>
    </location>
</feature>
<feature type="non-terminal residue" evidence="2">
    <location>
        <position position="1"/>
    </location>
</feature>
<dbReference type="EMBL" id="PXWF02000102">
    <property type="protein sequence ID" value="PWF49197.1"/>
    <property type="molecule type" value="Genomic_DNA"/>
</dbReference>
<dbReference type="InterPro" id="IPR041614">
    <property type="entry name" value="DprA_WH"/>
</dbReference>
<evidence type="ECO:0000313" key="3">
    <source>
        <dbReference type="Proteomes" id="UP000241421"/>
    </source>
</evidence>
<name>A0A2U2HNW3_9BURK</name>
<accession>A0A2U2HNW3</accession>
<keyword evidence="3" id="KW-1185">Reference proteome</keyword>
<dbReference type="Proteomes" id="UP000241421">
    <property type="component" value="Unassembled WGS sequence"/>
</dbReference>
<proteinExistence type="predicted"/>
<dbReference type="AlphaFoldDB" id="A0A2U2HNW3"/>
<gene>
    <name evidence="2" type="ORF">C7C56_007510</name>
</gene>
<evidence type="ECO:0000259" key="1">
    <source>
        <dbReference type="Pfam" id="PF17782"/>
    </source>
</evidence>
<dbReference type="Pfam" id="PF17782">
    <property type="entry name" value="WHD_DprA"/>
    <property type="match status" value="1"/>
</dbReference>
<organism evidence="2 3">
    <name type="scientific">Massilia glaciei</name>
    <dbReference type="NCBI Taxonomy" id="1524097"/>
    <lineage>
        <taxon>Bacteria</taxon>
        <taxon>Pseudomonadati</taxon>
        <taxon>Pseudomonadota</taxon>
        <taxon>Betaproteobacteria</taxon>
        <taxon>Burkholderiales</taxon>
        <taxon>Oxalobacteraceae</taxon>
        <taxon>Telluria group</taxon>
        <taxon>Massilia</taxon>
    </lineage>
</organism>
<dbReference type="Gene3D" id="1.10.10.10">
    <property type="entry name" value="Winged helix-like DNA-binding domain superfamily/Winged helix DNA-binding domain"/>
    <property type="match status" value="1"/>
</dbReference>